<dbReference type="Gene3D" id="3.40.50.970">
    <property type="match status" value="1"/>
</dbReference>
<evidence type="ECO:0000256" key="5">
    <source>
        <dbReference type="ARBA" id="ARBA00051231"/>
    </source>
</evidence>
<comment type="cofactor">
    <cofactor evidence="1">
        <name>thiamine diphosphate</name>
        <dbReference type="ChEBI" id="CHEBI:58937"/>
    </cofactor>
</comment>
<keyword evidence="3" id="KW-0786">Thiamine pyrophosphate</keyword>
<feature type="non-terminal residue" evidence="7">
    <location>
        <position position="262"/>
    </location>
</feature>
<dbReference type="GO" id="GO:0004739">
    <property type="term" value="F:pyruvate dehydrogenase (acetyl-transferring) activity"/>
    <property type="evidence" value="ECO:0007669"/>
    <property type="project" value="UniProtKB-EC"/>
</dbReference>
<feature type="domain" description="Dehydrogenase E1 component" evidence="6">
    <location>
        <begin position="22"/>
        <end position="251"/>
    </location>
</feature>
<dbReference type="InterPro" id="IPR001017">
    <property type="entry name" value="DH_E1"/>
</dbReference>
<dbReference type="InterPro" id="IPR029061">
    <property type="entry name" value="THDP-binding"/>
</dbReference>
<accession>A0A6B0Y321</accession>
<comment type="caution">
    <text evidence="7">The sequence shown here is derived from an EMBL/GenBank/DDBJ whole genome shotgun (WGS) entry which is preliminary data.</text>
</comment>
<dbReference type="PANTHER" id="PTHR11516:SF60">
    <property type="entry name" value="PYRUVATE DEHYDROGENASE E1 COMPONENT SUBUNIT ALPHA"/>
    <property type="match status" value="1"/>
</dbReference>
<organism evidence="7">
    <name type="scientific">Boseongicola sp. SB0664_bin_43</name>
    <dbReference type="NCBI Taxonomy" id="2604844"/>
    <lineage>
        <taxon>Bacteria</taxon>
        <taxon>Pseudomonadati</taxon>
        <taxon>Pseudomonadota</taxon>
        <taxon>Alphaproteobacteria</taxon>
        <taxon>Rhodobacterales</taxon>
        <taxon>Paracoccaceae</taxon>
        <taxon>Boseongicola</taxon>
    </lineage>
</organism>
<evidence type="ECO:0000256" key="4">
    <source>
        <dbReference type="ARBA" id="ARBA00025211"/>
    </source>
</evidence>
<gene>
    <name evidence="7" type="ORF">F4Y60_10375</name>
</gene>
<sequence length="262" mass="27841">MAASASNVQPDDDVLVEMYRCMLLIRKSEEQLFRDVKQGRTPGQVHLSDGQEAVAVGICAHLDDRDQITSTHRGHGHYLAKGGDVNAMFAEIYGKAEGICRGMGGSMHVADFSKGIVGANGIVGAGLGIATGAALANRLEGEGRVAVCFFGDGAANQGSLMESLNISSLWRLPVLFVCENNGFSEFSPSGTVTSGVISDRARPFGIPVWNIDGNDVVEVWKTALEALGHCRSGAGPAFVEARTYRYSGHFSAEAMILSTPYR</sequence>
<proteinExistence type="predicted"/>
<evidence type="ECO:0000256" key="2">
    <source>
        <dbReference type="ARBA" id="ARBA00023002"/>
    </source>
</evidence>
<dbReference type="Pfam" id="PF00676">
    <property type="entry name" value="E1_dh"/>
    <property type="match status" value="1"/>
</dbReference>
<keyword evidence="2" id="KW-0560">Oxidoreductase</keyword>
<comment type="function">
    <text evidence="4">The pyruvate dehydrogenase complex catalyzes the overall conversion of pyruvate to acetyl-CoA and CO(2). It contains multiple copies of three enzymatic components: pyruvate dehydrogenase (E1), dihydrolipoamide acetyltransferase (E2) and lipoamide dehydrogenase (E3).</text>
</comment>
<dbReference type="GO" id="GO:0006086">
    <property type="term" value="P:pyruvate decarboxylation to acetyl-CoA"/>
    <property type="evidence" value="ECO:0007669"/>
    <property type="project" value="TreeGrafter"/>
</dbReference>
<reference evidence="7" key="1">
    <citation type="submission" date="2019-09" db="EMBL/GenBank/DDBJ databases">
        <title>Characterisation of the sponge microbiome using genome-centric metagenomics.</title>
        <authorList>
            <person name="Engelberts J.P."/>
            <person name="Robbins S.J."/>
            <person name="De Goeij J.M."/>
            <person name="Aranda M."/>
            <person name="Bell S.C."/>
            <person name="Webster N.S."/>
        </authorList>
    </citation>
    <scope>NUCLEOTIDE SEQUENCE</scope>
    <source>
        <strain evidence="7">SB0664_bin_43</strain>
    </source>
</reference>
<evidence type="ECO:0000313" key="7">
    <source>
        <dbReference type="EMBL" id="MXY34467.1"/>
    </source>
</evidence>
<dbReference type="PANTHER" id="PTHR11516">
    <property type="entry name" value="PYRUVATE DEHYDROGENASE E1 COMPONENT, ALPHA SUBUNIT BACTERIAL AND ORGANELLAR"/>
    <property type="match status" value="1"/>
</dbReference>
<comment type="catalytic activity">
    <reaction evidence="5">
        <text>N(6)-[(R)-lipoyl]-L-lysyl-[protein] + pyruvate + H(+) = N(6)-[(R)-S(8)-acetyldihydrolipoyl]-L-lysyl-[protein] + CO2</text>
        <dbReference type="Rhea" id="RHEA:19189"/>
        <dbReference type="Rhea" id="RHEA-COMP:10474"/>
        <dbReference type="Rhea" id="RHEA-COMP:10478"/>
        <dbReference type="ChEBI" id="CHEBI:15361"/>
        <dbReference type="ChEBI" id="CHEBI:15378"/>
        <dbReference type="ChEBI" id="CHEBI:16526"/>
        <dbReference type="ChEBI" id="CHEBI:83099"/>
        <dbReference type="ChEBI" id="CHEBI:83111"/>
        <dbReference type="EC" id="1.2.4.1"/>
    </reaction>
</comment>
<evidence type="ECO:0000259" key="6">
    <source>
        <dbReference type="Pfam" id="PF00676"/>
    </source>
</evidence>
<dbReference type="SUPFAM" id="SSF52518">
    <property type="entry name" value="Thiamin diphosphate-binding fold (THDP-binding)"/>
    <property type="match status" value="1"/>
</dbReference>
<dbReference type="CDD" id="cd02000">
    <property type="entry name" value="TPP_E1_PDC_ADC_BCADC"/>
    <property type="match status" value="1"/>
</dbReference>
<dbReference type="AlphaFoldDB" id="A0A6B0Y321"/>
<dbReference type="InterPro" id="IPR050642">
    <property type="entry name" value="PDH_E1_Alpha_Subunit"/>
</dbReference>
<name>A0A6B0Y321_9RHOB</name>
<dbReference type="EMBL" id="VXRY01000419">
    <property type="protein sequence ID" value="MXY34467.1"/>
    <property type="molecule type" value="Genomic_DNA"/>
</dbReference>
<evidence type="ECO:0000256" key="3">
    <source>
        <dbReference type="ARBA" id="ARBA00023052"/>
    </source>
</evidence>
<evidence type="ECO:0000256" key="1">
    <source>
        <dbReference type="ARBA" id="ARBA00001964"/>
    </source>
</evidence>
<protein>
    <submittedName>
        <fullName evidence="7">Thiamine pyrophosphate-dependent dehydrogenase E1 component subunit alpha</fullName>
    </submittedName>
</protein>